<comment type="similarity">
    <text evidence="1 2">Belongs to the cytochrome P450 family.</text>
</comment>
<accession>A0A1Y5PV44</accession>
<dbReference type="Pfam" id="PF00067">
    <property type="entry name" value="p450"/>
    <property type="match status" value="1"/>
</dbReference>
<reference evidence="3" key="1">
    <citation type="submission" date="2016-03" db="EMBL/GenBank/DDBJ databases">
        <authorList>
            <person name="Ploux O."/>
        </authorList>
    </citation>
    <scope>NUCLEOTIDE SEQUENCE</scope>
    <source>
        <strain evidence="3">UC10</strain>
    </source>
</reference>
<gene>
    <name evidence="3" type="ORF">SPPYR_1426</name>
</gene>
<organism evidence="3">
    <name type="scientific">uncultured Sphingopyxis sp</name>
    <dbReference type="NCBI Taxonomy" id="310581"/>
    <lineage>
        <taxon>Bacteria</taxon>
        <taxon>Pseudomonadati</taxon>
        <taxon>Pseudomonadota</taxon>
        <taxon>Alphaproteobacteria</taxon>
        <taxon>Sphingomonadales</taxon>
        <taxon>Sphingomonadaceae</taxon>
        <taxon>Sphingopyxis</taxon>
        <taxon>environmental samples</taxon>
    </lineage>
</organism>
<keyword evidence="2" id="KW-0479">Metal-binding</keyword>
<protein>
    <submittedName>
        <fullName evidence="3">Putative cytochrome P450 142</fullName>
        <ecNumber evidence="3">1.14.-.-</ecNumber>
    </submittedName>
</protein>
<name>A0A1Y5PV44_9SPHN</name>
<evidence type="ECO:0000256" key="1">
    <source>
        <dbReference type="ARBA" id="ARBA00010617"/>
    </source>
</evidence>
<dbReference type="InterPro" id="IPR002397">
    <property type="entry name" value="Cyt_P450_B"/>
</dbReference>
<dbReference type="GO" id="GO:0020037">
    <property type="term" value="F:heme binding"/>
    <property type="evidence" value="ECO:0007669"/>
    <property type="project" value="InterPro"/>
</dbReference>
<dbReference type="PROSITE" id="PS00086">
    <property type="entry name" value="CYTOCHROME_P450"/>
    <property type="match status" value="1"/>
</dbReference>
<evidence type="ECO:0000256" key="2">
    <source>
        <dbReference type="RuleBase" id="RU000461"/>
    </source>
</evidence>
<dbReference type="PANTHER" id="PTHR46696">
    <property type="entry name" value="P450, PUTATIVE (EUROFUNG)-RELATED"/>
    <property type="match status" value="1"/>
</dbReference>
<keyword evidence="2" id="KW-0349">Heme</keyword>
<dbReference type="InterPro" id="IPR001128">
    <property type="entry name" value="Cyt_P450"/>
</dbReference>
<dbReference type="GO" id="GO:0004497">
    <property type="term" value="F:monooxygenase activity"/>
    <property type="evidence" value="ECO:0007669"/>
    <property type="project" value="UniProtKB-KW"/>
</dbReference>
<dbReference type="GO" id="GO:0005506">
    <property type="term" value="F:iron ion binding"/>
    <property type="evidence" value="ECO:0007669"/>
    <property type="project" value="InterPro"/>
</dbReference>
<dbReference type="InterPro" id="IPR036396">
    <property type="entry name" value="Cyt_P450_sf"/>
</dbReference>
<dbReference type="GO" id="GO:0016705">
    <property type="term" value="F:oxidoreductase activity, acting on paired donors, with incorporation or reduction of molecular oxygen"/>
    <property type="evidence" value="ECO:0007669"/>
    <property type="project" value="InterPro"/>
</dbReference>
<dbReference type="RefSeq" id="WP_184100643.1">
    <property type="nucleotide sequence ID" value="NZ_LT598653.1"/>
</dbReference>
<dbReference type="Gene3D" id="1.10.630.10">
    <property type="entry name" value="Cytochrome P450"/>
    <property type="match status" value="1"/>
</dbReference>
<dbReference type="SUPFAM" id="SSF48264">
    <property type="entry name" value="Cytochrome P450"/>
    <property type="match status" value="1"/>
</dbReference>
<evidence type="ECO:0000313" key="3">
    <source>
        <dbReference type="EMBL" id="SBV32546.1"/>
    </source>
</evidence>
<keyword evidence="2 3" id="KW-0560">Oxidoreductase</keyword>
<sequence>MTEAVAAEKIDASTLDQSKIVDIDLGSPETKKKMRELSAAWATGDPFYVLRDGFVFVLCCRHRDALEVYQDPERFSTAVPRRPGFEMFDKFMGVRVLTQMEGEAHARVRRLMNNALAPRSVARIEQAMIARFDALIDRIEERGPGGRFDAMGDYGEHLVSEALLTVMLRLSPTQKEIFLDMHRVIPLITYTGSGHSYPQQCIDAFAAARVAINELIEERRANPGDDLISDLIAARDNDDRLNDEELFDQIFTLTAGALSGTTLGAGNVMYALYRHQDAIAEIQAQPELLPAAISECQRWHSGGYMTFPRFATRDTEVGGTKILKGMVVRVSPQAAHYDPVAFPDPLRFDIHRRPRDIAFGYGPHACLGHFLAKSILRNAVSRLLTRLPGARLENPDIALDYGGSVGELKIKSLPMLAS</sequence>
<keyword evidence="2" id="KW-0408">Iron</keyword>
<keyword evidence="2" id="KW-0503">Monooxygenase</keyword>
<dbReference type="KEGG" id="sphu:SPPYR_1426"/>
<dbReference type="PANTHER" id="PTHR46696:SF6">
    <property type="entry name" value="P450, PUTATIVE (EUROFUNG)-RELATED"/>
    <property type="match status" value="1"/>
</dbReference>
<dbReference type="AlphaFoldDB" id="A0A1Y5PV44"/>
<dbReference type="InterPro" id="IPR017972">
    <property type="entry name" value="Cyt_P450_CS"/>
</dbReference>
<dbReference type="EMBL" id="LT598653">
    <property type="protein sequence ID" value="SBV32546.1"/>
    <property type="molecule type" value="Genomic_DNA"/>
</dbReference>
<proteinExistence type="inferred from homology"/>
<dbReference type="PRINTS" id="PR00359">
    <property type="entry name" value="BP450"/>
</dbReference>
<dbReference type="EC" id="1.14.-.-" evidence="3"/>